<protein>
    <submittedName>
        <fullName evidence="2">Uncharacterized protein</fullName>
    </submittedName>
</protein>
<evidence type="ECO:0000256" key="1">
    <source>
        <dbReference type="SAM" id="Phobius"/>
    </source>
</evidence>
<evidence type="ECO:0000313" key="2">
    <source>
        <dbReference type="EMBL" id="PKU67624.1"/>
    </source>
</evidence>
<feature type="transmembrane region" description="Helical" evidence="1">
    <location>
        <begin position="125"/>
        <end position="145"/>
    </location>
</feature>
<feature type="transmembrane region" description="Helical" evidence="1">
    <location>
        <begin position="181"/>
        <end position="204"/>
    </location>
</feature>
<dbReference type="AlphaFoldDB" id="A0A2I0VW37"/>
<gene>
    <name evidence="2" type="ORF">MA16_Dca025981</name>
</gene>
<keyword evidence="1" id="KW-0812">Transmembrane</keyword>
<sequence length="205" mass="23022">MIADPLCAQNAETVTNGVIQLVDSDKDKNITILEDGEFIAMEHNSLSSSSFNVAERKDSEIWEDNGRFMEDDEPHLHNIVFVLANLDVSDDFCLDAEGLSLCCSPASWGLSDFVRLQSLCGCSVYWFYAVLRLSGLQFMDIFWWFPGWPCLNGLYNLDFWLWPCIILALISILSVRPLVAAAGLLLVGLSGMWTILMRLSLLIVF</sequence>
<evidence type="ECO:0000313" key="3">
    <source>
        <dbReference type="Proteomes" id="UP000233837"/>
    </source>
</evidence>
<feature type="transmembrane region" description="Helical" evidence="1">
    <location>
        <begin position="157"/>
        <end position="175"/>
    </location>
</feature>
<name>A0A2I0VW37_9ASPA</name>
<keyword evidence="1" id="KW-1133">Transmembrane helix</keyword>
<reference evidence="2 3" key="1">
    <citation type="journal article" date="2016" name="Sci. Rep.">
        <title>The Dendrobium catenatum Lindl. genome sequence provides insights into polysaccharide synthase, floral development and adaptive evolution.</title>
        <authorList>
            <person name="Zhang G.Q."/>
            <person name="Xu Q."/>
            <person name="Bian C."/>
            <person name="Tsai W.C."/>
            <person name="Yeh C.M."/>
            <person name="Liu K.W."/>
            <person name="Yoshida K."/>
            <person name="Zhang L.S."/>
            <person name="Chang S.B."/>
            <person name="Chen F."/>
            <person name="Shi Y."/>
            <person name="Su Y.Y."/>
            <person name="Zhang Y.Q."/>
            <person name="Chen L.J."/>
            <person name="Yin Y."/>
            <person name="Lin M."/>
            <person name="Huang H."/>
            <person name="Deng H."/>
            <person name="Wang Z.W."/>
            <person name="Zhu S.L."/>
            <person name="Zhao X."/>
            <person name="Deng C."/>
            <person name="Niu S.C."/>
            <person name="Huang J."/>
            <person name="Wang M."/>
            <person name="Liu G.H."/>
            <person name="Yang H.J."/>
            <person name="Xiao X.J."/>
            <person name="Hsiao Y.Y."/>
            <person name="Wu W.L."/>
            <person name="Chen Y.Y."/>
            <person name="Mitsuda N."/>
            <person name="Ohme-Takagi M."/>
            <person name="Luo Y.B."/>
            <person name="Van de Peer Y."/>
            <person name="Liu Z.J."/>
        </authorList>
    </citation>
    <scope>NUCLEOTIDE SEQUENCE [LARGE SCALE GENOMIC DNA]</scope>
    <source>
        <tissue evidence="2">The whole plant</tissue>
    </source>
</reference>
<organism evidence="2 3">
    <name type="scientific">Dendrobium catenatum</name>
    <dbReference type="NCBI Taxonomy" id="906689"/>
    <lineage>
        <taxon>Eukaryota</taxon>
        <taxon>Viridiplantae</taxon>
        <taxon>Streptophyta</taxon>
        <taxon>Embryophyta</taxon>
        <taxon>Tracheophyta</taxon>
        <taxon>Spermatophyta</taxon>
        <taxon>Magnoliopsida</taxon>
        <taxon>Liliopsida</taxon>
        <taxon>Asparagales</taxon>
        <taxon>Orchidaceae</taxon>
        <taxon>Epidendroideae</taxon>
        <taxon>Malaxideae</taxon>
        <taxon>Dendrobiinae</taxon>
        <taxon>Dendrobium</taxon>
    </lineage>
</organism>
<accession>A0A2I0VW37</accession>
<dbReference type="EMBL" id="KZ503173">
    <property type="protein sequence ID" value="PKU67624.1"/>
    <property type="molecule type" value="Genomic_DNA"/>
</dbReference>
<proteinExistence type="predicted"/>
<keyword evidence="1" id="KW-0472">Membrane</keyword>
<dbReference type="Proteomes" id="UP000233837">
    <property type="component" value="Unassembled WGS sequence"/>
</dbReference>
<keyword evidence="3" id="KW-1185">Reference proteome</keyword>
<reference evidence="2 3" key="2">
    <citation type="journal article" date="2017" name="Nature">
        <title>The Apostasia genome and the evolution of orchids.</title>
        <authorList>
            <person name="Zhang G.Q."/>
            <person name="Liu K.W."/>
            <person name="Li Z."/>
            <person name="Lohaus R."/>
            <person name="Hsiao Y.Y."/>
            <person name="Niu S.C."/>
            <person name="Wang J.Y."/>
            <person name="Lin Y.C."/>
            <person name="Xu Q."/>
            <person name="Chen L.J."/>
            <person name="Yoshida K."/>
            <person name="Fujiwara S."/>
            <person name="Wang Z.W."/>
            <person name="Zhang Y.Q."/>
            <person name="Mitsuda N."/>
            <person name="Wang M."/>
            <person name="Liu G.H."/>
            <person name="Pecoraro L."/>
            <person name="Huang H.X."/>
            <person name="Xiao X.J."/>
            <person name="Lin M."/>
            <person name="Wu X.Y."/>
            <person name="Wu W.L."/>
            <person name="Chen Y.Y."/>
            <person name="Chang S.B."/>
            <person name="Sakamoto S."/>
            <person name="Ohme-Takagi M."/>
            <person name="Yagi M."/>
            <person name="Zeng S.J."/>
            <person name="Shen C.Y."/>
            <person name="Yeh C.M."/>
            <person name="Luo Y.B."/>
            <person name="Tsai W.C."/>
            <person name="Van de Peer Y."/>
            <person name="Liu Z.J."/>
        </authorList>
    </citation>
    <scope>NUCLEOTIDE SEQUENCE [LARGE SCALE GENOMIC DNA]</scope>
    <source>
        <tissue evidence="2">The whole plant</tissue>
    </source>
</reference>